<dbReference type="Pfam" id="PF07687">
    <property type="entry name" value="M20_dimer"/>
    <property type="match status" value="1"/>
</dbReference>
<dbReference type="Gene3D" id="3.30.70.360">
    <property type="match status" value="1"/>
</dbReference>
<evidence type="ECO:0000256" key="3">
    <source>
        <dbReference type="ARBA" id="ARBA00022801"/>
    </source>
</evidence>
<evidence type="ECO:0000259" key="4">
    <source>
        <dbReference type="Pfam" id="PF07687"/>
    </source>
</evidence>
<evidence type="ECO:0000313" key="5">
    <source>
        <dbReference type="EMBL" id="QOR69464.1"/>
    </source>
</evidence>
<accession>A0A7M1SR43</accession>
<dbReference type="Proteomes" id="UP000593758">
    <property type="component" value="Chromosome"/>
</dbReference>
<gene>
    <name evidence="5" type="ORF">IM660_12280</name>
</gene>
<dbReference type="Gene3D" id="3.40.630.10">
    <property type="entry name" value="Zn peptidases"/>
    <property type="match status" value="1"/>
</dbReference>
<dbReference type="NCBIfam" id="NF005914">
    <property type="entry name" value="PRK07907.1"/>
    <property type="match status" value="1"/>
</dbReference>
<dbReference type="GO" id="GO:0008233">
    <property type="term" value="F:peptidase activity"/>
    <property type="evidence" value="ECO:0007669"/>
    <property type="project" value="UniProtKB-KW"/>
</dbReference>
<dbReference type="InterPro" id="IPR011650">
    <property type="entry name" value="Peptidase_M20_dimer"/>
</dbReference>
<keyword evidence="2" id="KW-0479">Metal-binding</keyword>
<dbReference type="EMBL" id="CP063169">
    <property type="protein sequence ID" value="QOR69464.1"/>
    <property type="molecule type" value="Genomic_DNA"/>
</dbReference>
<evidence type="ECO:0000256" key="2">
    <source>
        <dbReference type="ARBA" id="ARBA00022723"/>
    </source>
</evidence>
<dbReference type="Pfam" id="PF01546">
    <property type="entry name" value="Peptidase_M20"/>
    <property type="match status" value="1"/>
</dbReference>
<keyword evidence="1" id="KW-0645">Protease</keyword>
<organism evidence="5 6">
    <name type="scientific">Ruania alkalisoli</name>
    <dbReference type="NCBI Taxonomy" id="2779775"/>
    <lineage>
        <taxon>Bacteria</taxon>
        <taxon>Bacillati</taxon>
        <taxon>Actinomycetota</taxon>
        <taxon>Actinomycetes</taxon>
        <taxon>Micrococcales</taxon>
        <taxon>Ruaniaceae</taxon>
        <taxon>Ruania</taxon>
    </lineage>
</organism>
<feature type="domain" description="Peptidase M20 dimerisation" evidence="4">
    <location>
        <begin position="213"/>
        <end position="363"/>
    </location>
</feature>
<proteinExistence type="predicted"/>
<evidence type="ECO:0000313" key="6">
    <source>
        <dbReference type="Proteomes" id="UP000593758"/>
    </source>
</evidence>
<protein>
    <submittedName>
        <fullName evidence="5">M20/M25/M40 family metallo-hydrolase</fullName>
    </submittedName>
</protein>
<keyword evidence="3 5" id="KW-0378">Hydrolase</keyword>
<dbReference type="PANTHER" id="PTHR43270:SF12">
    <property type="entry name" value="SUCCINYL-DIAMINOPIMELATE DESUCCINYLASE"/>
    <property type="match status" value="1"/>
</dbReference>
<reference evidence="5 6" key="1">
    <citation type="submission" date="2020-10" db="EMBL/GenBank/DDBJ databases">
        <title>Haloactinobacterium sp. RN3S43, a bacterium isolated from saline soil.</title>
        <authorList>
            <person name="Sun J.-Q."/>
        </authorList>
    </citation>
    <scope>NUCLEOTIDE SEQUENCE [LARGE SCALE GENOMIC DNA]</scope>
    <source>
        <strain evidence="5 6">RN3S43</strain>
    </source>
</reference>
<keyword evidence="6" id="KW-1185">Reference proteome</keyword>
<dbReference type="PANTHER" id="PTHR43270">
    <property type="entry name" value="BETA-ALA-HIS DIPEPTIDASE"/>
    <property type="match status" value="1"/>
</dbReference>
<dbReference type="AlphaFoldDB" id="A0A7M1SR43"/>
<dbReference type="GO" id="GO:0006508">
    <property type="term" value="P:proteolysis"/>
    <property type="evidence" value="ECO:0007669"/>
    <property type="project" value="UniProtKB-KW"/>
</dbReference>
<dbReference type="InterPro" id="IPR051458">
    <property type="entry name" value="Cyt/Met_Dipeptidase"/>
</dbReference>
<evidence type="ECO:0000256" key="1">
    <source>
        <dbReference type="ARBA" id="ARBA00022670"/>
    </source>
</evidence>
<sequence length="480" mass="49933">MHEHTSDIPEDSATLTGAVADLMPQAISDLTELVSYRSVQDPAVEDPEQCRLAAEWVRERLVELGLADTALVRTPDGSDAVIGHYEGPPGAQRVLLYAHYDVQPAPAEGWRTDPFTLTFADGRYYGRGAADCKGSVVSHLTALRALRAVRGADPADPDPYPVSLTVVIEGSEEQGTAGLEQYVAAHPEEFSADVILIQDTGNVKVGQPTLTTALRGMVDVTVRVESLAGQLHSGAFGGAAPDALAALIAMLASLKDDRGNTTIDGLDATGTWPGAPYDEAAFRADARMLESAEVTGSGTVADMLWARPAVTVLGIDAPAVVGSVPAIQPSAAARVSLRVPPGVDTDDAAEKLQAHLRRAAPWGVRVATELAGQGSAFGARTDTEAFALLKQALTDAFGTPTITSGQGGSIPLTAALASAQPDASIVMLGLSDPASQMHAANESVHPGELENMAAAVAMFLQRLGERGITADTAGRVPRSR</sequence>
<dbReference type="GO" id="GO:0046872">
    <property type="term" value="F:metal ion binding"/>
    <property type="evidence" value="ECO:0007669"/>
    <property type="project" value="UniProtKB-KW"/>
</dbReference>
<name>A0A7M1SR43_9MICO</name>
<dbReference type="SUPFAM" id="SSF53187">
    <property type="entry name" value="Zn-dependent exopeptidases"/>
    <property type="match status" value="1"/>
</dbReference>
<dbReference type="KEGG" id="halt:IM660_12280"/>
<dbReference type="RefSeq" id="WP_193495864.1">
    <property type="nucleotide sequence ID" value="NZ_CP063169.1"/>
</dbReference>
<dbReference type="InterPro" id="IPR002933">
    <property type="entry name" value="Peptidase_M20"/>
</dbReference>